<dbReference type="PANTHER" id="PTHR30290:SF38">
    <property type="entry name" value="D,D-DIPEPTIDE-BINDING PERIPLASMIC PROTEIN DDPA-RELATED"/>
    <property type="match status" value="1"/>
</dbReference>
<comment type="caution">
    <text evidence="6">The sequence shown here is derived from an EMBL/GenBank/DDBJ whole genome shotgun (WGS) entry which is preliminary data.</text>
</comment>
<evidence type="ECO:0000313" key="7">
    <source>
        <dbReference type="Proteomes" id="UP001198862"/>
    </source>
</evidence>
<dbReference type="EMBL" id="JAJISD010000002">
    <property type="protein sequence ID" value="MCC8428763.1"/>
    <property type="molecule type" value="Genomic_DNA"/>
</dbReference>
<dbReference type="InterPro" id="IPR030678">
    <property type="entry name" value="Peptide/Ni-bd"/>
</dbReference>
<evidence type="ECO:0000313" key="6">
    <source>
        <dbReference type="EMBL" id="MCC8428763.1"/>
    </source>
</evidence>
<protein>
    <submittedName>
        <fullName evidence="6">ABC transporter substrate-binding protein</fullName>
    </submittedName>
</protein>
<evidence type="ECO:0000256" key="3">
    <source>
        <dbReference type="ARBA" id="ARBA00022729"/>
    </source>
</evidence>
<dbReference type="InterPro" id="IPR000914">
    <property type="entry name" value="SBP_5_dom"/>
</dbReference>
<dbReference type="PANTHER" id="PTHR30290">
    <property type="entry name" value="PERIPLASMIC BINDING COMPONENT OF ABC TRANSPORTER"/>
    <property type="match status" value="1"/>
</dbReference>
<feature type="domain" description="Solute-binding protein family 5" evidence="5">
    <location>
        <begin position="68"/>
        <end position="444"/>
    </location>
</feature>
<keyword evidence="7" id="KW-1185">Reference proteome</keyword>
<evidence type="ECO:0000259" key="5">
    <source>
        <dbReference type="Pfam" id="PF00496"/>
    </source>
</evidence>
<accession>A0ABS8KSX4</accession>
<dbReference type="PIRSF" id="PIRSF002741">
    <property type="entry name" value="MppA"/>
    <property type="match status" value="1"/>
</dbReference>
<dbReference type="Proteomes" id="UP001198862">
    <property type="component" value="Unassembled WGS sequence"/>
</dbReference>
<feature type="chain" id="PRO_5046269130" evidence="4">
    <location>
        <begin position="21"/>
        <end position="522"/>
    </location>
</feature>
<evidence type="ECO:0000256" key="1">
    <source>
        <dbReference type="ARBA" id="ARBA00004418"/>
    </source>
</evidence>
<reference evidence="6 7" key="1">
    <citation type="submission" date="2021-11" db="EMBL/GenBank/DDBJ databases">
        <authorList>
            <person name="Lee D.-H."/>
            <person name="Kim S.-B."/>
        </authorList>
    </citation>
    <scope>NUCLEOTIDE SEQUENCE [LARGE SCALE GENOMIC DNA]</scope>
    <source>
        <strain evidence="6 7">KCTC 52223</strain>
    </source>
</reference>
<comment type="subcellular location">
    <subcellularLocation>
        <location evidence="1">Periplasm</location>
    </subcellularLocation>
</comment>
<name>A0ABS8KSX4_9HYPH</name>
<comment type="similarity">
    <text evidence="2">Belongs to the bacterial solute-binding protein 5 family.</text>
</comment>
<dbReference type="RefSeq" id="WP_230549969.1">
    <property type="nucleotide sequence ID" value="NZ_JAJISD010000002.1"/>
</dbReference>
<evidence type="ECO:0000256" key="2">
    <source>
        <dbReference type="ARBA" id="ARBA00005695"/>
    </source>
</evidence>
<proteinExistence type="inferred from homology"/>
<gene>
    <name evidence="6" type="ORF">LJ725_07300</name>
</gene>
<dbReference type="CDD" id="cd08502">
    <property type="entry name" value="PBP2_NikA_DppA_OppA_like_16"/>
    <property type="match status" value="1"/>
</dbReference>
<dbReference type="Gene3D" id="3.40.190.10">
    <property type="entry name" value="Periplasmic binding protein-like II"/>
    <property type="match status" value="1"/>
</dbReference>
<sequence>MYKGLIGVVAALGLSVPAVAVAQQPKTLKVVAHSDLKILDPIWTTAFIVRNHGYMIYDTLFALDGELKIKPQMVDTWKTSDDQLTWTFTLRDGLEFHDGQPVTTEDVIASLKRWAVRDSLGQILWSKMADIKAVDAKTFQIVLKAPTGIVLQALGKPSGNPFIMPKRVAETPATDQIKEFVGSGPFIFKADEWKPGDRTVYVKNPKYKPRPEPASGLAGGKIPKVDRVEWVAIPDQQTAVNALQAGEIDIIEAPQHDLYPLIKKDRNVSLVTTNKWGNQYIYRFNQLHKPFDNAKNRQAMLYALNQKDFLNGVIGDPEFYTVCKAMFMCGGPYETTAGFADKYESDFAKAKQLLAEGGYDNTPVVLLHSTDLYVLTNMAPIAKSLMEKAGMKVDMQSMDWQTLVARRAKKDPPDKGGWNVLITSTSGADSLDPLTYSFISASCDKAWFGWPCDAEITRLRDAFADETDEAKRKQIVEKLQLRAAEVPTHAFLGQYNNAMAIRKNVSGSVVSPVPVFWNIEKK</sequence>
<feature type="signal peptide" evidence="4">
    <location>
        <begin position="1"/>
        <end position="20"/>
    </location>
</feature>
<evidence type="ECO:0000256" key="4">
    <source>
        <dbReference type="SAM" id="SignalP"/>
    </source>
</evidence>
<organism evidence="6 7">
    <name type="scientific">Reyranella aquatilis</name>
    <dbReference type="NCBI Taxonomy" id="2035356"/>
    <lineage>
        <taxon>Bacteria</taxon>
        <taxon>Pseudomonadati</taxon>
        <taxon>Pseudomonadota</taxon>
        <taxon>Alphaproteobacteria</taxon>
        <taxon>Hyphomicrobiales</taxon>
        <taxon>Reyranellaceae</taxon>
        <taxon>Reyranella</taxon>
    </lineage>
</organism>
<dbReference type="Pfam" id="PF00496">
    <property type="entry name" value="SBP_bac_5"/>
    <property type="match status" value="1"/>
</dbReference>
<dbReference type="Gene3D" id="3.10.105.10">
    <property type="entry name" value="Dipeptide-binding Protein, Domain 3"/>
    <property type="match status" value="1"/>
</dbReference>
<dbReference type="InterPro" id="IPR039424">
    <property type="entry name" value="SBP_5"/>
</dbReference>
<keyword evidence="3 4" id="KW-0732">Signal</keyword>
<dbReference type="Gene3D" id="3.90.76.10">
    <property type="entry name" value="Dipeptide-binding Protein, Domain 1"/>
    <property type="match status" value="1"/>
</dbReference>
<dbReference type="SUPFAM" id="SSF53850">
    <property type="entry name" value="Periplasmic binding protein-like II"/>
    <property type="match status" value="1"/>
</dbReference>